<sequence length="415" mass="43707">MQRSIPVAATALGLALVLSACGGSTTPEPTTEPTATETSAAPEGEASNSLTIWVDETRINDFDDVIATFEKERSVKVEVVQKASGDIRTEFVQQVPTGEGPDVIIGAHDWMGEFVTNGVVAPVELGDKAASFSTTSVQAFAYNGTNYGVPYAVESIALVRNNAIAADTPATFDELIAQGQQAETKYPVLLQVSAEGDAYHMYPLQISFGAPVFTQAADGSYTNELAMGGENGARFADYLKKLGADKVLDSNIGGDQAKEAFLAGESPYIVTGPWYATAFTDADMDISVLEIPSAGGEPAQPFVGVQGAYISSQSKNPLLANEFVVNYLSTEAAADTIYNSGGRIPALQASADKIKDEVTRSFSEVAAKGVPMPSIPEMGAVWEFWGQTQVSIINGTSADAPAAWEAMVKNIEGKL</sequence>
<dbReference type="PANTHER" id="PTHR30061">
    <property type="entry name" value="MALTOSE-BINDING PERIPLASMIC PROTEIN"/>
    <property type="match status" value="1"/>
</dbReference>
<evidence type="ECO:0000256" key="1">
    <source>
        <dbReference type="ARBA" id="ARBA00008520"/>
    </source>
</evidence>
<dbReference type="PROSITE" id="PS51257">
    <property type="entry name" value="PROKAR_LIPOPROTEIN"/>
    <property type="match status" value="1"/>
</dbReference>
<evidence type="ECO:0000256" key="2">
    <source>
        <dbReference type="ARBA" id="ARBA00022448"/>
    </source>
</evidence>
<name>A0AAU7DSJ6_9MICO</name>
<dbReference type="PANTHER" id="PTHR30061:SF50">
    <property type="entry name" value="MALTOSE_MALTODEXTRIN-BINDING PERIPLASMIC PROTEIN"/>
    <property type="match status" value="1"/>
</dbReference>
<dbReference type="EMBL" id="CP146203">
    <property type="protein sequence ID" value="XBH20262.1"/>
    <property type="molecule type" value="Genomic_DNA"/>
</dbReference>
<dbReference type="GO" id="GO:0055052">
    <property type="term" value="C:ATP-binding cassette (ABC) transporter complex, substrate-binding subunit-containing"/>
    <property type="evidence" value="ECO:0007669"/>
    <property type="project" value="TreeGrafter"/>
</dbReference>
<dbReference type="InterPro" id="IPR006060">
    <property type="entry name" value="Maltose/Cyclodextrin-bd"/>
</dbReference>
<dbReference type="GO" id="GO:0015768">
    <property type="term" value="P:maltose transport"/>
    <property type="evidence" value="ECO:0007669"/>
    <property type="project" value="TreeGrafter"/>
</dbReference>
<dbReference type="Gene3D" id="3.40.190.10">
    <property type="entry name" value="Periplasmic binding protein-like II"/>
    <property type="match status" value="2"/>
</dbReference>
<dbReference type="SUPFAM" id="SSF53850">
    <property type="entry name" value="Periplasmic binding protein-like II"/>
    <property type="match status" value="1"/>
</dbReference>
<dbReference type="GO" id="GO:0015144">
    <property type="term" value="F:carbohydrate transmembrane transporter activity"/>
    <property type="evidence" value="ECO:0007669"/>
    <property type="project" value="InterPro"/>
</dbReference>
<dbReference type="CDD" id="cd13586">
    <property type="entry name" value="PBP2_Maltose_binding_like"/>
    <property type="match status" value="1"/>
</dbReference>
<feature type="region of interest" description="Disordered" evidence="5">
    <location>
        <begin position="23"/>
        <end position="47"/>
    </location>
</feature>
<organism evidence="7">
    <name type="scientific">Jonesiaceae bacterium BS-20</name>
    <dbReference type="NCBI Taxonomy" id="3120821"/>
    <lineage>
        <taxon>Bacteria</taxon>
        <taxon>Bacillati</taxon>
        <taxon>Actinomycetota</taxon>
        <taxon>Actinomycetes</taxon>
        <taxon>Micrococcales</taxon>
        <taxon>Jonesiaceae</taxon>
    </lineage>
</organism>
<proteinExistence type="inferred from homology"/>
<dbReference type="AlphaFoldDB" id="A0AAU7DSJ6"/>
<evidence type="ECO:0000256" key="4">
    <source>
        <dbReference type="ARBA" id="ARBA00022729"/>
    </source>
</evidence>
<keyword evidence="2" id="KW-0813">Transport</keyword>
<dbReference type="GO" id="GO:1901982">
    <property type="term" value="F:maltose binding"/>
    <property type="evidence" value="ECO:0007669"/>
    <property type="project" value="TreeGrafter"/>
</dbReference>
<evidence type="ECO:0000256" key="3">
    <source>
        <dbReference type="ARBA" id="ARBA00022597"/>
    </source>
</evidence>
<reference evidence="7" key="1">
    <citation type="submission" date="2024-02" db="EMBL/GenBank/DDBJ databases">
        <title>Tomenella chthoni gen. nov. sp. nov., a member of the family Jonesiaceae isolated from bat guano.</title>
        <authorList>
            <person name="Miller S.L."/>
            <person name="King J."/>
            <person name="Sankaranarayanan K."/>
            <person name="Lawson P.A."/>
        </authorList>
    </citation>
    <scope>NUCLEOTIDE SEQUENCE</scope>
    <source>
        <strain evidence="7">BS-20</strain>
    </source>
</reference>
<gene>
    <name evidence="7" type="ORF">V5R04_08345</name>
</gene>
<dbReference type="Pfam" id="PF13416">
    <property type="entry name" value="SBP_bac_8"/>
    <property type="match status" value="1"/>
</dbReference>
<evidence type="ECO:0000256" key="5">
    <source>
        <dbReference type="SAM" id="MobiDB-lite"/>
    </source>
</evidence>
<protein>
    <submittedName>
        <fullName evidence="7">Maltose ABC transporter substrate-binding protein</fullName>
    </submittedName>
</protein>
<comment type="similarity">
    <text evidence="1">Belongs to the bacterial solute-binding protein 1 family.</text>
</comment>
<accession>A0AAU7DSJ6</accession>
<dbReference type="InterPro" id="IPR006059">
    <property type="entry name" value="SBP"/>
</dbReference>
<evidence type="ECO:0000256" key="6">
    <source>
        <dbReference type="SAM" id="SignalP"/>
    </source>
</evidence>
<feature type="chain" id="PRO_5043795281" evidence="6">
    <location>
        <begin position="23"/>
        <end position="415"/>
    </location>
</feature>
<feature type="signal peptide" evidence="6">
    <location>
        <begin position="1"/>
        <end position="22"/>
    </location>
</feature>
<keyword evidence="4 6" id="KW-0732">Signal</keyword>
<evidence type="ECO:0000313" key="7">
    <source>
        <dbReference type="EMBL" id="XBH20262.1"/>
    </source>
</evidence>
<dbReference type="GO" id="GO:0042956">
    <property type="term" value="P:maltodextrin transmembrane transport"/>
    <property type="evidence" value="ECO:0007669"/>
    <property type="project" value="TreeGrafter"/>
</dbReference>
<dbReference type="PRINTS" id="PR00181">
    <property type="entry name" value="MALTOSEBP"/>
</dbReference>
<keyword evidence="3" id="KW-0762">Sugar transport</keyword>